<name>X1GG31_9ZZZZ</name>
<feature type="non-terminal residue" evidence="1">
    <location>
        <position position="115"/>
    </location>
</feature>
<gene>
    <name evidence="1" type="ORF">S03H2_38438</name>
</gene>
<accession>X1GG31</accession>
<protein>
    <submittedName>
        <fullName evidence="1">Uncharacterized protein</fullName>
    </submittedName>
</protein>
<evidence type="ECO:0000313" key="1">
    <source>
        <dbReference type="EMBL" id="GAH56177.1"/>
    </source>
</evidence>
<proteinExistence type="predicted"/>
<sequence>MSKKNYKEQEEKEARLYPEINQGYKVLNEAGEWVIGRKKEPFTAYPRGFVYSGIIGELNSSAVKVLNIICSFTNRFRNTTITNKTIREYAGICKTPLDKALRELKFYHIVSSHYL</sequence>
<organism evidence="1">
    <name type="scientific">marine sediment metagenome</name>
    <dbReference type="NCBI Taxonomy" id="412755"/>
    <lineage>
        <taxon>unclassified sequences</taxon>
        <taxon>metagenomes</taxon>
        <taxon>ecological metagenomes</taxon>
    </lineage>
</organism>
<dbReference type="EMBL" id="BARU01023698">
    <property type="protein sequence ID" value="GAH56177.1"/>
    <property type="molecule type" value="Genomic_DNA"/>
</dbReference>
<comment type="caution">
    <text evidence="1">The sequence shown here is derived from an EMBL/GenBank/DDBJ whole genome shotgun (WGS) entry which is preliminary data.</text>
</comment>
<reference evidence="1" key="1">
    <citation type="journal article" date="2014" name="Front. Microbiol.">
        <title>High frequency of phylogenetically diverse reductive dehalogenase-homologous genes in deep subseafloor sedimentary metagenomes.</title>
        <authorList>
            <person name="Kawai M."/>
            <person name="Futagami T."/>
            <person name="Toyoda A."/>
            <person name="Takaki Y."/>
            <person name="Nishi S."/>
            <person name="Hori S."/>
            <person name="Arai W."/>
            <person name="Tsubouchi T."/>
            <person name="Morono Y."/>
            <person name="Uchiyama I."/>
            <person name="Ito T."/>
            <person name="Fujiyama A."/>
            <person name="Inagaki F."/>
            <person name="Takami H."/>
        </authorList>
    </citation>
    <scope>NUCLEOTIDE SEQUENCE</scope>
    <source>
        <strain evidence="1">Expedition CK06-06</strain>
    </source>
</reference>
<dbReference type="AlphaFoldDB" id="X1GG31"/>